<comment type="similarity">
    <text evidence="1">Belongs to the ATP-dependent AMP-binding enzyme family.</text>
</comment>
<name>A0A553ZM23_9ACTN</name>
<gene>
    <name evidence="5" type="ORF">FNZ23_09500</name>
</gene>
<dbReference type="GO" id="GO:0016878">
    <property type="term" value="F:acid-thiol ligase activity"/>
    <property type="evidence" value="ECO:0007669"/>
    <property type="project" value="UniProtKB-ARBA"/>
</dbReference>
<dbReference type="AlphaFoldDB" id="A0A553ZM23"/>
<dbReference type="Gene3D" id="3.40.50.12780">
    <property type="entry name" value="N-terminal domain of ligase-like"/>
    <property type="match status" value="1"/>
</dbReference>
<dbReference type="Pfam" id="PF13193">
    <property type="entry name" value="AMP-binding_C"/>
    <property type="match status" value="1"/>
</dbReference>
<evidence type="ECO:0000256" key="1">
    <source>
        <dbReference type="ARBA" id="ARBA00006432"/>
    </source>
</evidence>
<feature type="domain" description="AMP-binding enzyme C-terminal" evidence="4">
    <location>
        <begin position="434"/>
        <end position="509"/>
    </location>
</feature>
<dbReference type="Pfam" id="PF00501">
    <property type="entry name" value="AMP-binding"/>
    <property type="match status" value="1"/>
</dbReference>
<evidence type="ECO:0000259" key="3">
    <source>
        <dbReference type="Pfam" id="PF00501"/>
    </source>
</evidence>
<evidence type="ECO:0000313" key="5">
    <source>
        <dbReference type="EMBL" id="TSB42522.1"/>
    </source>
</evidence>
<evidence type="ECO:0000313" key="6">
    <source>
        <dbReference type="Proteomes" id="UP000320888"/>
    </source>
</evidence>
<dbReference type="InterPro" id="IPR025110">
    <property type="entry name" value="AMP-bd_C"/>
</dbReference>
<dbReference type="InterPro" id="IPR045851">
    <property type="entry name" value="AMP-bd_C_sf"/>
</dbReference>
<proteinExistence type="inferred from homology"/>
<dbReference type="NCBIfam" id="NF004837">
    <property type="entry name" value="PRK06187.1"/>
    <property type="match status" value="1"/>
</dbReference>
<organism evidence="5 6">
    <name type="scientific">Streptomyces benahoarensis</name>
    <dbReference type="NCBI Taxonomy" id="2595054"/>
    <lineage>
        <taxon>Bacteria</taxon>
        <taxon>Bacillati</taxon>
        <taxon>Actinomycetota</taxon>
        <taxon>Actinomycetes</taxon>
        <taxon>Kitasatosporales</taxon>
        <taxon>Streptomycetaceae</taxon>
        <taxon>Streptomyces</taxon>
    </lineage>
</organism>
<feature type="domain" description="AMP-dependent synthetase/ligase" evidence="3">
    <location>
        <begin position="21"/>
        <end position="384"/>
    </location>
</feature>
<dbReference type="SUPFAM" id="SSF56801">
    <property type="entry name" value="Acetyl-CoA synthetase-like"/>
    <property type="match status" value="1"/>
</dbReference>
<dbReference type="Proteomes" id="UP000320888">
    <property type="component" value="Unassembled WGS sequence"/>
</dbReference>
<evidence type="ECO:0000256" key="2">
    <source>
        <dbReference type="ARBA" id="ARBA00022598"/>
    </source>
</evidence>
<dbReference type="PANTHER" id="PTHR43767">
    <property type="entry name" value="LONG-CHAIN-FATTY-ACID--COA LIGASE"/>
    <property type="match status" value="1"/>
</dbReference>
<evidence type="ECO:0000259" key="4">
    <source>
        <dbReference type="Pfam" id="PF13193"/>
    </source>
</evidence>
<keyword evidence="2 5" id="KW-0436">Ligase</keyword>
<keyword evidence="6" id="KW-1185">Reference proteome</keyword>
<dbReference type="FunFam" id="3.30.300.30:FF:000008">
    <property type="entry name" value="2,3-dihydroxybenzoate-AMP ligase"/>
    <property type="match status" value="1"/>
</dbReference>
<sequence length="528" mass="57445">MTAHIAPPPDLRTLDATLAFHAEQQPDRTAICCEGAQLSYGELRGESTASAAALLASGAGKGTRIAYLGKESVRFYELLFACAMTGVVLVPVNWRLAPEEVAYILRDSVAELLFVEEEFLPTVRQLRSQLTDVRELVLLDCAGTDGTAFPEWQLAGAGEAVPAQSHTDDPLAQMYTSGTTGFPKGVVLAHRSFFAVRGLLAAQGLDWIDWRPDDKSLIGISGSHIGGLWWATQGFNAGVTNIAVRSFGAKDVLELIRTSGITTAFMVPAMLLMLLSEPGASSADFVTLRKTIYGGSPISETLLQRCMEVMKCDLAQIYGLTETGNTAVCLPPADHVLGSPRLRAAGRPYPGIELKIIDADGLPLPPGEVGEVCLKTPARMLEYWNLPEATGKTLVDGWIHTGDAGYRDESGYLFIQDRIKEMIIRAGENIYPAEVENAISAHSEVLDVAVIGVPDDRWGEAVHAFVVRHPDASVAPHQLRAFLGDRLAAFKIPTKYEFIDEVPRNPSGKILRRVLRDRFWAEHDRAVN</sequence>
<comment type="caution">
    <text evidence="5">The sequence shown here is derived from an EMBL/GenBank/DDBJ whole genome shotgun (WGS) entry which is preliminary data.</text>
</comment>
<dbReference type="RefSeq" id="WP_143941163.1">
    <property type="nucleotide sequence ID" value="NZ_VKLS01000076.1"/>
</dbReference>
<dbReference type="Gene3D" id="3.30.300.30">
    <property type="match status" value="1"/>
</dbReference>
<protein>
    <submittedName>
        <fullName evidence="5">Long-chain-fatty-acid--CoA ligase</fullName>
    </submittedName>
</protein>
<dbReference type="EMBL" id="VKLS01000076">
    <property type="protein sequence ID" value="TSB42522.1"/>
    <property type="molecule type" value="Genomic_DNA"/>
</dbReference>
<reference evidence="5 6" key="1">
    <citation type="submission" date="2019-07" db="EMBL/GenBank/DDBJ databases">
        <title>Draft genome for Streptomyces benahoarensis MZ03-48.</title>
        <authorList>
            <person name="Gonzalez-Pimentel J.L."/>
        </authorList>
    </citation>
    <scope>NUCLEOTIDE SEQUENCE [LARGE SCALE GENOMIC DNA]</scope>
    <source>
        <strain evidence="5 6">MZ03-48</strain>
    </source>
</reference>
<dbReference type="InterPro" id="IPR042099">
    <property type="entry name" value="ANL_N_sf"/>
</dbReference>
<dbReference type="InterPro" id="IPR050237">
    <property type="entry name" value="ATP-dep_AMP-bd_enzyme"/>
</dbReference>
<dbReference type="OrthoDB" id="9803968at2"/>
<accession>A0A553ZM23</accession>
<dbReference type="PANTHER" id="PTHR43767:SF1">
    <property type="entry name" value="NONRIBOSOMAL PEPTIDE SYNTHASE PES1 (EUROFUNG)-RELATED"/>
    <property type="match status" value="1"/>
</dbReference>
<dbReference type="InterPro" id="IPR000873">
    <property type="entry name" value="AMP-dep_synth/lig_dom"/>
</dbReference>